<dbReference type="EMBL" id="CP042382">
    <property type="protein sequence ID" value="QEA39385.1"/>
    <property type="molecule type" value="Genomic_DNA"/>
</dbReference>
<evidence type="ECO:0000313" key="9">
    <source>
        <dbReference type="EMBL" id="QEA39385.1"/>
    </source>
</evidence>
<dbReference type="RefSeq" id="WP_147184437.1">
    <property type="nucleotide sequence ID" value="NZ_CP042382.1"/>
</dbReference>
<evidence type="ECO:0000259" key="8">
    <source>
        <dbReference type="PROSITE" id="PS51462"/>
    </source>
</evidence>
<keyword evidence="6" id="KW-0460">Magnesium</keyword>
<dbReference type="InterPro" id="IPR000086">
    <property type="entry name" value="NUDIX_hydrolase_dom"/>
</dbReference>
<dbReference type="PROSITE" id="PS01293">
    <property type="entry name" value="NUDIX_COA"/>
    <property type="match status" value="1"/>
</dbReference>
<dbReference type="Pfam" id="PF00293">
    <property type="entry name" value="NUDIX"/>
    <property type="match status" value="1"/>
</dbReference>
<dbReference type="GO" id="GO:0000287">
    <property type="term" value="F:magnesium ion binding"/>
    <property type="evidence" value="ECO:0007669"/>
    <property type="project" value="InterPro"/>
</dbReference>
<dbReference type="PANTHER" id="PTHR12992:SF11">
    <property type="entry name" value="MITOCHONDRIAL COENZYME A DIPHOSPHATASE NUDT8"/>
    <property type="match status" value="1"/>
</dbReference>
<evidence type="ECO:0000256" key="2">
    <source>
        <dbReference type="ARBA" id="ARBA00001946"/>
    </source>
</evidence>
<dbReference type="PANTHER" id="PTHR12992">
    <property type="entry name" value="NUDIX HYDROLASE"/>
    <property type="match status" value="1"/>
</dbReference>
<name>A0A5B8SV32_9GAMM</name>
<dbReference type="AlphaFoldDB" id="A0A5B8SV32"/>
<accession>A0A5B8SV32</accession>
<evidence type="ECO:0000256" key="7">
    <source>
        <dbReference type="ARBA" id="ARBA00023211"/>
    </source>
</evidence>
<dbReference type="Gene3D" id="3.90.79.10">
    <property type="entry name" value="Nucleoside Triphosphate Pyrophosphohydrolase"/>
    <property type="match status" value="1"/>
</dbReference>
<sequence length="207" mass="23502">MLEQLHDRLKRHVPRRIELDLPQAAVLLLIVTRPNPTLLFTLRAGHMKQHAGQVAFPGGKREPSDESLLATALREAKEEVALPPERVKLLGRLSDVLSLYGLRVTPFVGVIPPDLPLVPELGELETIFEAPLEIFLEDRRSHTDIITVEEKRLYVPSYRVDRHVVWGLSAMMLVELLAKGFDRSISLDTPPARGPFRHYPAQRRLRP</sequence>
<dbReference type="CDD" id="cd03426">
    <property type="entry name" value="NUDIX_CoAse_Nudt7"/>
    <property type="match status" value="1"/>
</dbReference>
<keyword evidence="10" id="KW-1185">Reference proteome</keyword>
<comment type="similarity">
    <text evidence="3">Belongs to the Nudix hydrolase family. PCD1 subfamily.</text>
</comment>
<dbReference type="InterPro" id="IPR045121">
    <property type="entry name" value="CoAse"/>
</dbReference>
<dbReference type="KEGG" id="paur:FGL86_10045"/>
<dbReference type="GO" id="GO:0009132">
    <property type="term" value="P:nucleoside diphosphate metabolic process"/>
    <property type="evidence" value="ECO:0007669"/>
    <property type="project" value="InterPro"/>
</dbReference>
<evidence type="ECO:0000256" key="3">
    <source>
        <dbReference type="ARBA" id="ARBA00006506"/>
    </source>
</evidence>
<dbReference type="SUPFAM" id="SSF55811">
    <property type="entry name" value="Nudix"/>
    <property type="match status" value="1"/>
</dbReference>
<dbReference type="Proteomes" id="UP000321272">
    <property type="component" value="Chromosome"/>
</dbReference>
<evidence type="ECO:0000313" key="10">
    <source>
        <dbReference type="Proteomes" id="UP000321272"/>
    </source>
</evidence>
<dbReference type="InterPro" id="IPR015797">
    <property type="entry name" value="NUDIX_hydrolase-like_dom_sf"/>
</dbReference>
<evidence type="ECO:0000256" key="5">
    <source>
        <dbReference type="ARBA" id="ARBA00022801"/>
    </source>
</evidence>
<dbReference type="InterPro" id="IPR000059">
    <property type="entry name" value="NUDIX_hydrolase_NudL_CS"/>
</dbReference>
<keyword evidence="4" id="KW-0479">Metal-binding</keyword>
<proteinExistence type="inferred from homology"/>
<dbReference type="GO" id="GO:0030145">
    <property type="term" value="F:manganese ion binding"/>
    <property type="evidence" value="ECO:0007669"/>
    <property type="project" value="InterPro"/>
</dbReference>
<feature type="domain" description="Nudix hydrolase" evidence="8">
    <location>
        <begin position="21"/>
        <end position="152"/>
    </location>
</feature>
<dbReference type="PROSITE" id="PS51462">
    <property type="entry name" value="NUDIX"/>
    <property type="match status" value="1"/>
</dbReference>
<evidence type="ECO:0000256" key="6">
    <source>
        <dbReference type="ARBA" id="ARBA00022842"/>
    </source>
</evidence>
<evidence type="ECO:0000256" key="1">
    <source>
        <dbReference type="ARBA" id="ARBA00001936"/>
    </source>
</evidence>
<dbReference type="GO" id="GO:0010945">
    <property type="term" value="F:coenzyme A diphosphatase activity"/>
    <property type="evidence" value="ECO:0007669"/>
    <property type="project" value="InterPro"/>
</dbReference>
<comment type="cofactor">
    <cofactor evidence="2">
        <name>Mg(2+)</name>
        <dbReference type="ChEBI" id="CHEBI:18420"/>
    </cofactor>
</comment>
<dbReference type="OrthoDB" id="9802805at2"/>
<protein>
    <submittedName>
        <fullName evidence="9">CoA pyrophosphatase</fullName>
    </submittedName>
</protein>
<organism evidence="9 10">
    <name type="scientific">Pistricoccus aurantiacus</name>
    <dbReference type="NCBI Taxonomy" id="1883414"/>
    <lineage>
        <taxon>Bacteria</taxon>
        <taxon>Pseudomonadati</taxon>
        <taxon>Pseudomonadota</taxon>
        <taxon>Gammaproteobacteria</taxon>
        <taxon>Oceanospirillales</taxon>
        <taxon>Halomonadaceae</taxon>
        <taxon>Pistricoccus</taxon>
    </lineage>
</organism>
<keyword evidence="7" id="KW-0464">Manganese</keyword>
<comment type="cofactor">
    <cofactor evidence="1">
        <name>Mn(2+)</name>
        <dbReference type="ChEBI" id="CHEBI:29035"/>
    </cofactor>
</comment>
<gene>
    <name evidence="9" type="ORF">FGL86_10045</name>
</gene>
<reference evidence="9 10" key="1">
    <citation type="submission" date="2019-06" db="EMBL/GenBank/DDBJ databases">
        <title>Genome analyses of bacteria isolated from kimchi.</title>
        <authorList>
            <person name="Lee S."/>
            <person name="Ahn S."/>
            <person name="Roh S."/>
        </authorList>
    </citation>
    <scope>NUCLEOTIDE SEQUENCE [LARGE SCALE GENOMIC DNA]</scope>
    <source>
        <strain evidence="9 10">CBA4606</strain>
    </source>
</reference>
<evidence type="ECO:0000256" key="4">
    <source>
        <dbReference type="ARBA" id="ARBA00022723"/>
    </source>
</evidence>
<keyword evidence="5" id="KW-0378">Hydrolase</keyword>
<dbReference type="NCBIfam" id="NF007980">
    <property type="entry name" value="PRK10707.1"/>
    <property type="match status" value="1"/>
</dbReference>